<feature type="transmembrane region" description="Helical" evidence="1">
    <location>
        <begin position="64"/>
        <end position="84"/>
    </location>
</feature>
<accession>A0A7X1B3M5</accession>
<comment type="caution">
    <text evidence="3">The sequence shown here is derived from an EMBL/GenBank/DDBJ whole genome shotgun (WGS) entry which is preliminary data.</text>
</comment>
<feature type="transmembrane region" description="Helical" evidence="1">
    <location>
        <begin position="91"/>
        <end position="111"/>
    </location>
</feature>
<feature type="transmembrane region" description="Helical" evidence="1">
    <location>
        <begin position="6"/>
        <end position="23"/>
    </location>
</feature>
<name>A0A7X1B3M5_9BACT</name>
<evidence type="ECO:0000256" key="1">
    <source>
        <dbReference type="SAM" id="Phobius"/>
    </source>
</evidence>
<dbReference type="AlphaFoldDB" id="A0A7X1B3M5"/>
<keyword evidence="1" id="KW-1133">Transmembrane helix</keyword>
<reference evidence="3 4" key="1">
    <citation type="submission" date="2020-07" db="EMBL/GenBank/DDBJ databases">
        <authorList>
            <person name="Feng X."/>
        </authorList>
    </citation>
    <scope>NUCLEOTIDE SEQUENCE [LARGE SCALE GENOMIC DNA]</scope>
    <source>
        <strain evidence="3 4">JCM23202</strain>
    </source>
</reference>
<evidence type="ECO:0000259" key="2">
    <source>
        <dbReference type="Pfam" id="PF00892"/>
    </source>
</evidence>
<feature type="transmembrane region" description="Helical" evidence="1">
    <location>
        <begin position="177"/>
        <end position="196"/>
    </location>
</feature>
<keyword evidence="1" id="KW-0472">Membrane</keyword>
<dbReference type="EMBL" id="JACHVC010000005">
    <property type="protein sequence ID" value="MBC2604992.1"/>
    <property type="molecule type" value="Genomic_DNA"/>
</dbReference>
<dbReference type="GO" id="GO:0016020">
    <property type="term" value="C:membrane"/>
    <property type="evidence" value="ECO:0007669"/>
    <property type="project" value="InterPro"/>
</dbReference>
<feature type="transmembrane region" description="Helical" evidence="1">
    <location>
        <begin position="241"/>
        <end position="260"/>
    </location>
</feature>
<feature type="transmembrane region" description="Helical" evidence="1">
    <location>
        <begin position="35"/>
        <end position="52"/>
    </location>
</feature>
<dbReference type="InterPro" id="IPR000620">
    <property type="entry name" value="EamA_dom"/>
</dbReference>
<gene>
    <name evidence="3" type="ORF">H5P27_02940</name>
</gene>
<dbReference type="InterPro" id="IPR037185">
    <property type="entry name" value="EmrE-like"/>
</dbReference>
<evidence type="ECO:0000313" key="4">
    <source>
        <dbReference type="Proteomes" id="UP000526501"/>
    </source>
</evidence>
<feature type="transmembrane region" description="Helical" evidence="1">
    <location>
        <begin position="272"/>
        <end position="290"/>
    </location>
</feature>
<protein>
    <submittedName>
        <fullName evidence="3">DMT family transporter</fullName>
    </submittedName>
</protein>
<feature type="transmembrane region" description="Helical" evidence="1">
    <location>
        <begin position="117"/>
        <end position="133"/>
    </location>
</feature>
<dbReference type="Proteomes" id="UP000526501">
    <property type="component" value="Unassembled WGS sequence"/>
</dbReference>
<organism evidence="3 4">
    <name type="scientific">Pelagicoccus albus</name>
    <dbReference type="NCBI Taxonomy" id="415222"/>
    <lineage>
        <taxon>Bacteria</taxon>
        <taxon>Pseudomonadati</taxon>
        <taxon>Verrucomicrobiota</taxon>
        <taxon>Opitutia</taxon>
        <taxon>Puniceicoccales</taxon>
        <taxon>Pelagicoccaceae</taxon>
        <taxon>Pelagicoccus</taxon>
    </lineage>
</organism>
<dbReference type="Pfam" id="PF00892">
    <property type="entry name" value="EamA"/>
    <property type="match status" value="1"/>
</dbReference>
<sequence length="291" mass="31561">MEPYHSIPIATGLIYTVATLCIKRATTNGVGPWRTTFVSNFVIFLVAFPFWFFGEPIEDFKTLFMPLVIGTGFFFGQVLTCLGIHKGDVSLLTPLLGMKTIMVAFMVSIGLGEDLRAEVWIGAVLSAVAVLLMSGSSKVERKRALMTIAFGLGTSFSFAACDTAMQAYGSTLGFHKITAGTFTVVMAYSFLLIPFFSGSVRGISGRTWTWLLAGTSLLALQAAMMSYVFSVFGKAAVVNVIYSARGIWSVILVWAIGHWFSNDERNLGRAVLGRRLIGATLLATAIVVVMR</sequence>
<feature type="transmembrane region" description="Helical" evidence="1">
    <location>
        <begin position="145"/>
        <end position="165"/>
    </location>
</feature>
<keyword evidence="1" id="KW-0812">Transmembrane</keyword>
<dbReference type="RefSeq" id="WP_185658879.1">
    <property type="nucleotide sequence ID" value="NZ_CAWPOO010000005.1"/>
</dbReference>
<feature type="transmembrane region" description="Helical" evidence="1">
    <location>
        <begin position="208"/>
        <end position="229"/>
    </location>
</feature>
<proteinExistence type="predicted"/>
<keyword evidence="4" id="KW-1185">Reference proteome</keyword>
<dbReference type="SUPFAM" id="SSF103481">
    <property type="entry name" value="Multidrug resistance efflux transporter EmrE"/>
    <property type="match status" value="1"/>
</dbReference>
<evidence type="ECO:0000313" key="3">
    <source>
        <dbReference type="EMBL" id="MBC2604992.1"/>
    </source>
</evidence>
<feature type="domain" description="EamA" evidence="2">
    <location>
        <begin position="9"/>
        <end position="134"/>
    </location>
</feature>